<name>A0A829WCH1_9FIRM</name>
<gene>
    <name evidence="1" type="ORF">Ccl03g_33670</name>
    <name evidence="2" type="ORF">FOC47_27005</name>
</gene>
<dbReference type="EMBL" id="CP050964">
    <property type="protein sequence ID" value="QIX93870.1"/>
    <property type="molecule type" value="Genomic_DNA"/>
</dbReference>
<dbReference type="InterPro" id="IPR010982">
    <property type="entry name" value="Lambda_DNA-bd_dom_sf"/>
</dbReference>
<dbReference type="EMBL" id="BJLB01000001">
    <property type="protein sequence ID" value="GEA37654.1"/>
    <property type="molecule type" value="Genomic_DNA"/>
</dbReference>
<evidence type="ECO:0000313" key="2">
    <source>
        <dbReference type="EMBL" id="QIX93870.1"/>
    </source>
</evidence>
<evidence type="ECO:0000313" key="4">
    <source>
        <dbReference type="Proteomes" id="UP000501069"/>
    </source>
</evidence>
<dbReference type="Gene3D" id="1.10.260.40">
    <property type="entry name" value="lambda repressor-like DNA-binding domains"/>
    <property type="match status" value="1"/>
</dbReference>
<dbReference type="AlphaFoldDB" id="A0A829WCH1"/>
<sequence length="83" mass="9940">MNYELKRIKQLCHERGWSLYRLAREMNASPNNIYNIFITMSKFYAEDENIKTQDDILFIYNKLTPVNKAKAEAYMLGLWLTNE</sequence>
<dbReference type="GO" id="GO:0003677">
    <property type="term" value="F:DNA binding"/>
    <property type="evidence" value="ECO:0007669"/>
    <property type="project" value="InterPro"/>
</dbReference>
<reference evidence="2 4" key="2">
    <citation type="submission" date="2019-11" db="EMBL/GenBank/DDBJ databases">
        <title>FDA dAtabase for Regulatory Grade micrObial Sequences (FDA-ARGOS): Supporting development and validation of Infectious Disease Dx tests.</title>
        <authorList>
            <person name="Turner S."/>
            <person name="Byrd R."/>
            <person name="Tallon L."/>
            <person name="Sadzewicz L."/>
            <person name="Vavikolanu K."/>
            <person name="Mehta A."/>
            <person name="Aluvathingal J."/>
            <person name="Nadendla S."/>
            <person name="Myers T."/>
            <person name="Yan Y."/>
            <person name="Sichtig H."/>
        </authorList>
    </citation>
    <scope>NUCLEOTIDE SEQUENCE [LARGE SCALE GENOMIC DNA]</scope>
    <source>
        <strain evidence="2 4">FDAARGOS_739</strain>
    </source>
</reference>
<organism evidence="1 3">
    <name type="scientific">Enterocloster clostridioformis</name>
    <dbReference type="NCBI Taxonomy" id="1531"/>
    <lineage>
        <taxon>Bacteria</taxon>
        <taxon>Bacillati</taxon>
        <taxon>Bacillota</taxon>
        <taxon>Clostridia</taxon>
        <taxon>Lachnospirales</taxon>
        <taxon>Lachnospiraceae</taxon>
        <taxon>Enterocloster</taxon>
    </lineage>
</organism>
<reference evidence="1 3" key="1">
    <citation type="submission" date="2019-06" db="EMBL/GenBank/DDBJ databases">
        <title>Draft genome sequence of [Clostridium] clostridioforme NBRC 113352.</title>
        <authorList>
            <person name="Miura T."/>
            <person name="Furukawa M."/>
            <person name="Shimamura M."/>
            <person name="Ohyama Y."/>
            <person name="Yamazoe A."/>
            <person name="Kawasaki H."/>
        </authorList>
    </citation>
    <scope>NUCLEOTIDE SEQUENCE [LARGE SCALE GENOMIC DNA]</scope>
    <source>
        <strain evidence="1 3">NBRC 113352</strain>
    </source>
</reference>
<accession>A0A829WCH1</accession>
<dbReference type="RefSeq" id="WP_002588812.1">
    <property type="nucleotide sequence ID" value="NZ_BJLB01000001.1"/>
</dbReference>
<evidence type="ECO:0000313" key="3">
    <source>
        <dbReference type="Proteomes" id="UP000315200"/>
    </source>
</evidence>
<dbReference type="GeneID" id="57964855"/>
<dbReference type="Proteomes" id="UP000501069">
    <property type="component" value="Chromosome"/>
</dbReference>
<dbReference type="Proteomes" id="UP000315200">
    <property type="component" value="Unassembled WGS sequence"/>
</dbReference>
<proteinExistence type="predicted"/>
<protein>
    <submittedName>
        <fullName evidence="2">Helix-turn-helix transcriptional regulator</fullName>
    </submittedName>
</protein>
<evidence type="ECO:0000313" key="1">
    <source>
        <dbReference type="EMBL" id="GEA37654.1"/>
    </source>
</evidence>